<dbReference type="Pfam" id="PF26534">
    <property type="entry name" value="NTF2_7"/>
    <property type="match status" value="1"/>
</dbReference>
<feature type="signal peptide" evidence="1">
    <location>
        <begin position="1"/>
        <end position="18"/>
    </location>
</feature>
<protein>
    <recommendedName>
        <fullName evidence="2">NTF2-like domain-containing protein</fullName>
    </recommendedName>
</protein>
<reference evidence="4" key="3">
    <citation type="submission" date="2023-06" db="EMBL/GenBank/DDBJ databases">
        <title>Black Yeasts Isolated from many extreme environments.</title>
        <authorList>
            <person name="Coleine C."/>
            <person name="Stajich J.E."/>
            <person name="Selbmann L."/>
        </authorList>
    </citation>
    <scope>NUCLEOTIDE SEQUENCE</scope>
    <source>
        <strain evidence="4">CCFEE 5200</strain>
    </source>
</reference>
<dbReference type="Proteomes" id="UP000310066">
    <property type="component" value="Unassembled WGS sequence"/>
</dbReference>
<dbReference type="OrthoDB" id="5596743at2759"/>
<evidence type="ECO:0000256" key="1">
    <source>
        <dbReference type="SAM" id="SignalP"/>
    </source>
</evidence>
<evidence type="ECO:0000313" key="4">
    <source>
        <dbReference type="EMBL" id="KAK1014285.1"/>
    </source>
</evidence>
<feature type="chain" id="PRO_5044609403" description="NTF2-like domain-containing protein" evidence="1">
    <location>
        <begin position="19"/>
        <end position="181"/>
    </location>
</feature>
<evidence type="ECO:0000313" key="6">
    <source>
        <dbReference type="Proteomes" id="UP000310066"/>
    </source>
</evidence>
<reference evidence="3" key="2">
    <citation type="submission" date="2021-12" db="EMBL/GenBank/DDBJ databases">
        <title>Black yeast isolated from Biological Soil Crust.</title>
        <authorList>
            <person name="Kurbessoian T."/>
        </authorList>
    </citation>
    <scope>NUCLEOTIDE SEQUENCE</scope>
    <source>
        <strain evidence="3">CCFEE 5208</strain>
    </source>
</reference>
<dbReference type="EMBL" id="JASUXU010000039">
    <property type="protein sequence ID" value="KAK0318020.1"/>
    <property type="molecule type" value="Genomic_DNA"/>
</dbReference>
<evidence type="ECO:0000259" key="2">
    <source>
        <dbReference type="Pfam" id="PF26534"/>
    </source>
</evidence>
<dbReference type="EMBL" id="NAJP01000011">
    <property type="protein sequence ID" value="TKA45555.1"/>
    <property type="molecule type" value="Genomic_DNA"/>
</dbReference>
<feature type="domain" description="NTF2-like" evidence="2">
    <location>
        <begin position="32"/>
        <end position="172"/>
    </location>
</feature>
<reference evidence="5 6" key="1">
    <citation type="submission" date="2017-03" db="EMBL/GenBank/DDBJ databases">
        <title>Genomes of endolithic fungi from Antarctica.</title>
        <authorList>
            <person name="Coleine C."/>
            <person name="Masonjones S."/>
            <person name="Stajich J.E."/>
        </authorList>
    </citation>
    <scope>NUCLEOTIDE SEQUENCE [LARGE SCALE GENOMIC DNA]</scope>
    <source>
        <strain evidence="5 6">CCFEE 5311</strain>
    </source>
</reference>
<accession>A0A4U0VC06</accession>
<comment type="caution">
    <text evidence="5">The sequence shown here is derived from an EMBL/GenBank/DDBJ whole genome shotgun (WGS) entry which is preliminary data.</text>
</comment>
<dbReference type="InterPro" id="IPR058645">
    <property type="entry name" value="NTF2-like_dom_7"/>
</dbReference>
<dbReference type="Proteomes" id="UP001175353">
    <property type="component" value="Unassembled WGS sequence"/>
</dbReference>
<name>A0A4U0VC06_9PEZI</name>
<evidence type="ECO:0000313" key="3">
    <source>
        <dbReference type="EMBL" id="KAK0318020.1"/>
    </source>
</evidence>
<evidence type="ECO:0000313" key="5">
    <source>
        <dbReference type="EMBL" id="TKA45555.1"/>
    </source>
</evidence>
<proteinExistence type="predicted"/>
<gene>
    <name evidence="5" type="ORF">B0A54_04094</name>
    <name evidence="3" type="ORF">LTR82_011010</name>
    <name evidence="4" type="ORF">LTR91_001148</name>
</gene>
<dbReference type="Proteomes" id="UP001168146">
    <property type="component" value="Unassembled WGS sequence"/>
</dbReference>
<sequence length="181" mass="19727">MKFTPLASVLAVAATTLATPQRPHGWGGDRNQCVSQQRADKVVNEIIAIFGHSPSVDAANTTAHALLADDFQEFSDSVHALERQPLTGSGLTANKTEWIGGIVGRPPITDIESLYISPAGCHKIIWYWQFNRVAAATYRVRGFNLIELNAHGQVDQLVLEFNSIAWGLDDGELPCNFTARA</sequence>
<keyword evidence="1" id="KW-0732">Signal</keyword>
<evidence type="ECO:0000313" key="7">
    <source>
        <dbReference type="Proteomes" id="UP001175353"/>
    </source>
</evidence>
<organism evidence="5 6">
    <name type="scientific">Friedmanniomyces endolithicus</name>
    <dbReference type="NCBI Taxonomy" id="329885"/>
    <lineage>
        <taxon>Eukaryota</taxon>
        <taxon>Fungi</taxon>
        <taxon>Dikarya</taxon>
        <taxon>Ascomycota</taxon>
        <taxon>Pezizomycotina</taxon>
        <taxon>Dothideomycetes</taxon>
        <taxon>Dothideomycetidae</taxon>
        <taxon>Mycosphaerellales</taxon>
        <taxon>Teratosphaeriaceae</taxon>
        <taxon>Friedmanniomyces</taxon>
    </lineage>
</organism>
<dbReference type="AlphaFoldDB" id="A0A4U0VC06"/>
<dbReference type="EMBL" id="JAUJLE010000004">
    <property type="protein sequence ID" value="KAK1014285.1"/>
    <property type="molecule type" value="Genomic_DNA"/>
</dbReference>
<keyword evidence="7" id="KW-1185">Reference proteome</keyword>